<dbReference type="PROSITE" id="PS50076">
    <property type="entry name" value="DNAJ_2"/>
    <property type="match status" value="1"/>
</dbReference>
<evidence type="ECO:0000256" key="1">
    <source>
        <dbReference type="ARBA" id="ARBA00023186"/>
    </source>
</evidence>
<dbReference type="EMBL" id="FNDG01000004">
    <property type="protein sequence ID" value="SDH40549.1"/>
    <property type="molecule type" value="Genomic_DNA"/>
</dbReference>
<feature type="domain" description="J" evidence="2">
    <location>
        <begin position="136"/>
        <end position="192"/>
    </location>
</feature>
<organism evidence="3 4">
    <name type="scientific">Phytopseudomonas flavescens</name>
    <dbReference type="NCBI Taxonomy" id="29435"/>
    <lineage>
        <taxon>Bacteria</taxon>
        <taxon>Pseudomonadati</taxon>
        <taxon>Pseudomonadota</taxon>
        <taxon>Gammaproteobacteria</taxon>
        <taxon>Pseudomonadales</taxon>
        <taxon>Pseudomonadaceae</taxon>
        <taxon>Phytopseudomonas</taxon>
    </lineage>
</organism>
<keyword evidence="1" id="KW-0143">Chaperone</keyword>
<dbReference type="SUPFAM" id="SSF46565">
    <property type="entry name" value="Chaperone J-domain"/>
    <property type="match status" value="1"/>
</dbReference>
<name>A0A1G8C5K1_9GAMM</name>
<dbReference type="Gene3D" id="1.10.287.110">
    <property type="entry name" value="DnaJ domain"/>
    <property type="match status" value="1"/>
</dbReference>
<reference evidence="3 4" key="1">
    <citation type="submission" date="2016-10" db="EMBL/GenBank/DDBJ databases">
        <authorList>
            <person name="de Groot N.N."/>
        </authorList>
    </citation>
    <scope>NUCLEOTIDE SEQUENCE [LARGE SCALE GENOMIC DNA]</scope>
    <source>
        <strain evidence="3 4">LMG 18387</strain>
    </source>
</reference>
<accession>A0A1G8C5K1</accession>
<dbReference type="Proteomes" id="UP000198606">
    <property type="component" value="Unassembled WGS sequence"/>
</dbReference>
<protein>
    <submittedName>
        <fullName evidence="3">DNA-J related protein</fullName>
    </submittedName>
</protein>
<gene>
    <name evidence="3" type="ORF">SAMN05216588_104271</name>
</gene>
<dbReference type="AlphaFoldDB" id="A0A1G8C5K1"/>
<evidence type="ECO:0000259" key="2">
    <source>
        <dbReference type="PROSITE" id="PS50076"/>
    </source>
</evidence>
<dbReference type="InterPro" id="IPR001623">
    <property type="entry name" value="DnaJ_domain"/>
</dbReference>
<dbReference type="CDD" id="cd06257">
    <property type="entry name" value="DnaJ"/>
    <property type="match status" value="1"/>
</dbReference>
<evidence type="ECO:0000313" key="3">
    <source>
        <dbReference type="EMBL" id="SDH40549.1"/>
    </source>
</evidence>
<dbReference type="InterPro" id="IPR021059">
    <property type="entry name" value="DnaJ-related_N"/>
</dbReference>
<dbReference type="InterPro" id="IPR036869">
    <property type="entry name" value="J_dom_sf"/>
</dbReference>
<sequence>MNDAIPPCPPLLELLQAAPEGLSEYELLLRLSRWHGTPERLPSVPLELFRTHFLLFHTLYRLRDQLHAERVALLQVSPLCIRLLPYHAGASALSERDPLRDYYLDLDHLRSTDAEDVQQLLGAFWVRLQGGEEKQSALATLELDSHATDLNLSIIKQRYRQLVSLHHPDRGGCTQHLQRINHAMETLQRYYR</sequence>
<evidence type="ECO:0000313" key="4">
    <source>
        <dbReference type="Proteomes" id="UP000198606"/>
    </source>
</evidence>
<dbReference type="RefSeq" id="WP_084304110.1">
    <property type="nucleotide sequence ID" value="NZ_FNDG01000004.1"/>
</dbReference>
<proteinExistence type="predicted"/>
<dbReference type="STRING" id="29435.SAMN05216588_104271"/>
<dbReference type="Pfam" id="PF12339">
    <property type="entry name" value="DNAJ_related"/>
    <property type="match status" value="1"/>
</dbReference>
<dbReference type="SMART" id="SM00271">
    <property type="entry name" value="DnaJ"/>
    <property type="match status" value="1"/>
</dbReference>